<reference evidence="1" key="1">
    <citation type="journal article" date="2022" name="Int. J. Mol. Sci.">
        <title>Draft Genome of Tanacetum Coccineum: Genomic Comparison of Closely Related Tanacetum-Family Plants.</title>
        <authorList>
            <person name="Yamashiro T."/>
            <person name="Shiraishi A."/>
            <person name="Nakayama K."/>
            <person name="Satake H."/>
        </authorList>
    </citation>
    <scope>NUCLEOTIDE SEQUENCE</scope>
</reference>
<organism evidence="1 2">
    <name type="scientific">Tanacetum coccineum</name>
    <dbReference type="NCBI Taxonomy" id="301880"/>
    <lineage>
        <taxon>Eukaryota</taxon>
        <taxon>Viridiplantae</taxon>
        <taxon>Streptophyta</taxon>
        <taxon>Embryophyta</taxon>
        <taxon>Tracheophyta</taxon>
        <taxon>Spermatophyta</taxon>
        <taxon>Magnoliopsida</taxon>
        <taxon>eudicotyledons</taxon>
        <taxon>Gunneridae</taxon>
        <taxon>Pentapetalae</taxon>
        <taxon>asterids</taxon>
        <taxon>campanulids</taxon>
        <taxon>Asterales</taxon>
        <taxon>Asteraceae</taxon>
        <taxon>Asteroideae</taxon>
        <taxon>Anthemideae</taxon>
        <taxon>Anthemidinae</taxon>
        <taxon>Tanacetum</taxon>
    </lineage>
</organism>
<dbReference type="Proteomes" id="UP001151760">
    <property type="component" value="Unassembled WGS sequence"/>
</dbReference>
<evidence type="ECO:0000313" key="2">
    <source>
        <dbReference type="Proteomes" id="UP001151760"/>
    </source>
</evidence>
<comment type="caution">
    <text evidence="1">The sequence shown here is derived from an EMBL/GenBank/DDBJ whole genome shotgun (WGS) entry which is preliminary data.</text>
</comment>
<proteinExistence type="predicted"/>
<dbReference type="EMBL" id="BQNB010012274">
    <property type="protein sequence ID" value="GJT01483.1"/>
    <property type="molecule type" value="Genomic_DNA"/>
</dbReference>
<sequence>MTAIENSQAAIRTKVSLLRQDTSDIKSMMTEIYQAFKGYSTPSSNVLQPTLAITVRQANVGGEYLWKGSQLWKDSHGLILAYLFDKLELAAVKLNLSFCLAEASGRCSDGWERMLVRVNLSGSWEGFVGACLGMLGTGGAFIMKGGGDLNHNTVSRPARAARGRRRLSDPPFVKHSTSVWEDGILTWGVIRGDLSSWGGMWGGSEEIASVMPLVIAVGRLSCFVGPAGPCVRDGVELTFGYDGCVLEELVVWALISYVLNAEMLCCVLVEAVVVGASLHLGYSWLLVMGWLRGSVDEVSRGGVVNLVPAGLGVMRDCVIVGVEDVRARRHDSVCGRIGRWGWWVWLDGRRGIDLGGCGALRLNYILTNTDGDDGWDVEIWDGGVCEFRLLGGGDHEWWVREEGGGEDGIDAMVQKKNRVRLSFVDVGEMCGMEVCGGGRCGRMGWVGYSGRRSAGYSGNSCDGLGMGGVGEWTGGIWGGKCGSGWVESLSHMYGWQQRDYVALRIGVRVGDSGVRIWWVGSGYRLKMEMTVDGLGTVEGGWGNVIRFAEPRRGDDTNPDKFCWMLLQYDRECEFVEEGDDRTGLGWGAGDMGISQGWMGKRECGWWVSVGVEWGA</sequence>
<accession>A0ABQ5AJY2</accession>
<name>A0ABQ5AJY2_9ASTR</name>
<protein>
    <submittedName>
        <fullName evidence="1">Uncharacterized protein</fullName>
    </submittedName>
</protein>
<evidence type="ECO:0000313" key="1">
    <source>
        <dbReference type="EMBL" id="GJT01483.1"/>
    </source>
</evidence>
<gene>
    <name evidence="1" type="ORF">Tco_0822652</name>
</gene>
<keyword evidence="2" id="KW-1185">Reference proteome</keyword>
<reference evidence="1" key="2">
    <citation type="submission" date="2022-01" db="EMBL/GenBank/DDBJ databases">
        <authorList>
            <person name="Yamashiro T."/>
            <person name="Shiraishi A."/>
            <person name="Satake H."/>
            <person name="Nakayama K."/>
        </authorList>
    </citation>
    <scope>NUCLEOTIDE SEQUENCE</scope>
</reference>